<dbReference type="InterPro" id="IPR005913">
    <property type="entry name" value="dTDP_dehydrorham_reduct"/>
</dbReference>
<dbReference type="Proteomes" id="UP000219947">
    <property type="component" value="Unassembled WGS sequence"/>
</dbReference>
<protein>
    <recommendedName>
        <fullName evidence="5">dTDP-4-dehydrorhamnose reductase</fullName>
        <ecNumber evidence="5">1.1.1.133</ecNumber>
    </recommendedName>
</protein>
<evidence type="ECO:0000259" key="6">
    <source>
        <dbReference type="Pfam" id="PF04321"/>
    </source>
</evidence>
<dbReference type="UniPathway" id="UPA00124"/>
<dbReference type="SUPFAM" id="SSF51735">
    <property type="entry name" value="NAD(P)-binding Rossmann-fold domains"/>
    <property type="match status" value="1"/>
</dbReference>
<dbReference type="GO" id="GO:0008831">
    <property type="term" value="F:dTDP-4-dehydrorhamnose reductase activity"/>
    <property type="evidence" value="ECO:0007669"/>
    <property type="project" value="UniProtKB-EC"/>
</dbReference>
<dbReference type="GO" id="GO:0019305">
    <property type="term" value="P:dTDP-rhamnose biosynthetic process"/>
    <property type="evidence" value="ECO:0007669"/>
    <property type="project" value="UniProtKB-UniPathway"/>
</dbReference>
<accession>A0A2A8D5T9</accession>
<evidence type="ECO:0000313" key="8">
    <source>
        <dbReference type="Proteomes" id="UP000219947"/>
    </source>
</evidence>
<keyword evidence="8" id="KW-1185">Reference proteome</keyword>
<feature type="domain" description="RmlD-like substrate binding" evidence="6">
    <location>
        <begin position="188"/>
        <end position="472"/>
    </location>
</feature>
<comment type="function">
    <text evidence="5">Catalyzes the reduction of dTDP-6-deoxy-L-lyxo-4-hexulose to yield dTDP-L-rhamnose.</text>
</comment>
<dbReference type="Gene3D" id="2.60.120.10">
    <property type="entry name" value="Jelly Rolls"/>
    <property type="match status" value="1"/>
</dbReference>
<comment type="pathway">
    <text evidence="5">Carbohydrate biosynthesis; dTDP-L-rhamnose biosynthesis.</text>
</comment>
<feature type="active site" description="Proton acceptor" evidence="3">
    <location>
        <position position="67"/>
    </location>
</feature>
<dbReference type="Gene3D" id="3.40.50.720">
    <property type="entry name" value="NAD(P)-binding Rossmann-like Domain"/>
    <property type="match status" value="1"/>
</dbReference>
<evidence type="ECO:0000256" key="5">
    <source>
        <dbReference type="RuleBase" id="RU364082"/>
    </source>
</evidence>
<dbReference type="AlphaFoldDB" id="A0A2A8D5T9"/>
<evidence type="ECO:0000256" key="3">
    <source>
        <dbReference type="PIRSR" id="PIRSR600888-1"/>
    </source>
</evidence>
<dbReference type="InterPro" id="IPR014710">
    <property type="entry name" value="RmlC-like_jellyroll"/>
</dbReference>
<dbReference type="InterPro" id="IPR029903">
    <property type="entry name" value="RmlD-like-bd"/>
</dbReference>
<evidence type="ECO:0000313" key="7">
    <source>
        <dbReference type="EMBL" id="PEN16271.1"/>
    </source>
</evidence>
<comment type="caution">
    <text evidence="7">The sequence shown here is derived from an EMBL/GenBank/DDBJ whole genome shotgun (WGS) entry which is preliminary data.</text>
</comment>
<dbReference type="Pfam" id="PF04321">
    <property type="entry name" value="RmlD_sub_bind"/>
    <property type="match status" value="1"/>
</dbReference>
<dbReference type="EMBL" id="PDEV01000002">
    <property type="protein sequence ID" value="PEN16271.1"/>
    <property type="molecule type" value="Genomic_DNA"/>
</dbReference>
<dbReference type="Gene3D" id="3.90.25.10">
    <property type="entry name" value="UDP-galactose 4-epimerase, domain 1"/>
    <property type="match status" value="1"/>
</dbReference>
<organism evidence="7 8">
    <name type="scientific">Rothia dentocariosa</name>
    <dbReference type="NCBI Taxonomy" id="2047"/>
    <lineage>
        <taxon>Bacteria</taxon>
        <taxon>Bacillati</taxon>
        <taxon>Actinomycetota</taxon>
        <taxon>Actinomycetes</taxon>
        <taxon>Micrococcales</taxon>
        <taxon>Micrococcaceae</taxon>
        <taxon>Rothia</taxon>
    </lineage>
</organism>
<evidence type="ECO:0000256" key="2">
    <source>
        <dbReference type="ARBA" id="ARBA00010944"/>
    </source>
</evidence>
<dbReference type="PANTHER" id="PTHR10491">
    <property type="entry name" value="DTDP-4-DEHYDRORHAMNOSE REDUCTASE"/>
    <property type="match status" value="1"/>
</dbReference>
<dbReference type="SUPFAM" id="SSF51182">
    <property type="entry name" value="RmlC-like cupins"/>
    <property type="match status" value="1"/>
</dbReference>
<feature type="site" description="Participates in a stacking interaction with the thymidine ring of dTDP-4-oxo-6-deoxyglucose" evidence="4">
    <location>
        <position position="136"/>
    </location>
</feature>
<dbReference type="InterPro" id="IPR011051">
    <property type="entry name" value="RmlC_Cupin_sf"/>
</dbReference>
<dbReference type="NCBIfam" id="TIGR01214">
    <property type="entry name" value="rmlD"/>
    <property type="match status" value="1"/>
</dbReference>
<dbReference type="GO" id="GO:0008830">
    <property type="term" value="F:dTDP-4-dehydrorhamnose 3,5-epimerase activity"/>
    <property type="evidence" value="ECO:0007669"/>
    <property type="project" value="InterPro"/>
</dbReference>
<dbReference type="RefSeq" id="WP_048778586.1">
    <property type="nucleotide sequence ID" value="NZ_JUWU01000028.1"/>
</dbReference>
<evidence type="ECO:0000256" key="1">
    <source>
        <dbReference type="ARBA" id="ARBA00010154"/>
    </source>
</evidence>
<feature type="active site" description="Proton donor" evidence="3">
    <location>
        <position position="130"/>
    </location>
</feature>
<name>A0A2A8D5T9_9MICC</name>
<dbReference type="InterPro" id="IPR036291">
    <property type="entry name" value="NAD(P)-bd_dom_sf"/>
</dbReference>
<gene>
    <name evidence="7" type="primary">rfbD</name>
    <name evidence="7" type="ORF">CRM92_06215</name>
</gene>
<dbReference type="EC" id="1.1.1.133" evidence="5"/>
<dbReference type="Pfam" id="PF00908">
    <property type="entry name" value="dTDP_sugar_isom"/>
    <property type="match status" value="1"/>
</dbReference>
<comment type="similarity">
    <text evidence="1">Belongs to the dTDP-4-dehydrorhamnose 3,5-epimerase family.</text>
</comment>
<dbReference type="CDD" id="cd00438">
    <property type="entry name" value="cupin_RmlC"/>
    <property type="match status" value="1"/>
</dbReference>
<keyword evidence="5" id="KW-0560">Oxidoreductase</keyword>
<evidence type="ECO:0000256" key="4">
    <source>
        <dbReference type="PIRSR" id="PIRSR600888-3"/>
    </source>
</evidence>
<dbReference type="CDD" id="cd05254">
    <property type="entry name" value="dTDP_HR_like_SDR_e"/>
    <property type="match status" value="1"/>
</dbReference>
<dbReference type="PANTHER" id="PTHR10491:SF4">
    <property type="entry name" value="METHIONINE ADENOSYLTRANSFERASE 2 SUBUNIT BETA"/>
    <property type="match status" value="1"/>
</dbReference>
<comment type="similarity">
    <text evidence="2 5">Belongs to the dTDP-4-dehydrorhamnose reductase family.</text>
</comment>
<keyword evidence="5" id="KW-0521">NADP</keyword>
<dbReference type="InterPro" id="IPR000888">
    <property type="entry name" value="RmlC-like"/>
</dbReference>
<proteinExistence type="inferred from homology"/>
<reference evidence="7" key="1">
    <citation type="submission" date="2017-10" db="EMBL/GenBank/DDBJ databases">
        <title>Kefir isolates.</title>
        <authorList>
            <person name="Kim Y."/>
            <person name="Blasche S."/>
        </authorList>
    </citation>
    <scope>NUCLEOTIDE SEQUENCE [LARGE SCALE GENOMIC DNA]</scope>
    <source>
        <strain evidence="7">OG2-2</strain>
    </source>
</reference>
<sequence length="478" mass="52279">MTKELNVRATDIPGLLVIDLPVHGDNRGWFKENWQREKMRAAGLPDFDPVQNNISFNTSVGTTRGIHAEPWDKYVSVASGRIFGAWVDLRAGDSFGRVVTVELGPDTAIFVPRGVGNAFQTLEKNTAYTYLVNDHWSADALTAYSFLNLADESAAIEWPIDLAQAELSEKDRKHPRLHEITPFTPDPLLIVGASGQLGRELVRQLNAQNIPFEAVDRDRLDLGTPEKWRNAFRWRSYRAVINAAAYTAVDNAETPEGRREAWAANAHGVAALASVCEEANLPLVHVSTDYVFDGTLPVGQEYSVEHPIAPLSVYGASKAAGESAATAWRKHYLLRTSWVVGEGKNFVATMASLAERGVDPAVVADQWGRPTFTQDLAGAALHLLFTGVPYGTYHVSNSGEVITWADLARAVYTGTGHDAARVSDTTTEEYFANAQVFAPRPANSALDLSKLIAAGFTPRDHRDALAEYLHQLGGARED</sequence>